<dbReference type="EMBL" id="JAWWNJ010000024">
    <property type="protein sequence ID" value="KAK7031728.1"/>
    <property type="molecule type" value="Genomic_DNA"/>
</dbReference>
<dbReference type="InterPro" id="IPR036188">
    <property type="entry name" value="FAD/NAD-bd_sf"/>
</dbReference>
<dbReference type="Proteomes" id="UP001362999">
    <property type="component" value="Unassembled WGS sequence"/>
</dbReference>
<dbReference type="InterPro" id="IPR050464">
    <property type="entry name" value="Zeta_carotene_desat/Oxidored"/>
</dbReference>
<feature type="region of interest" description="Disordered" evidence="1">
    <location>
        <begin position="1"/>
        <end position="23"/>
    </location>
</feature>
<keyword evidence="3" id="KW-1185">Reference proteome</keyword>
<evidence type="ECO:0008006" key="4">
    <source>
        <dbReference type="Google" id="ProtNLM"/>
    </source>
</evidence>
<evidence type="ECO:0000313" key="2">
    <source>
        <dbReference type="EMBL" id="KAK7031728.1"/>
    </source>
</evidence>
<proteinExistence type="predicted"/>
<name>A0AAW0C299_9AGAR</name>
<dbReference type="PANTHER" id="PTHR42923:SF20">
    <property type="entry name" value="FLAVIN-CONTAINING AMINE OXIDASEDEHYDROGENASE"/>
    <property type="match status" value="1"/>
</dbReference>
<dbReference type="PANTHER" id="PTHR42923">
    <property type="entry name" value="PROTOPORPHYRINOGEN OXIDASE"/>
    <property type="match status" value="1"/>
</dbReference>
<evidence type="ECO:0000313" key="3">
    <source>
        <dbReference type="Proteomes" id="UP001362999"/>
    </source>
</evidence>
<sequence length="539" mass="60721">MSTHNLLPEPLPPASKQKSSEKKKTRVVIVGAGAAGMSCAATLAQHPDLFEVTILERAPVTGGQATSISLDADTYGASWLNDGVQGGSPIFRHTCNFFRTYGFEAKQVRLQVAFGKGRDGFWTNVFPSKLVGELQKDIRKFGKVLSLVKWTIPILGLVPIKRMLGLCGFGKKFGERMVYPLMALFLGTGNQTANVASAILERLFDDPNMKLWDYDPSTLLPNLPTMLTFPCLDEFYKTWAADLRSKGVNIRTSTQLHSILSRSAKKGVTLRTQACTADIDNAQPTGDPSEPEHYDALVMCVLADDAKRLLGETASWRENFVLGGAHFFDDVTVTHSDAEYFAEMYETKFDPELAAEPASKEQEEMLAFAKGEKAPGGELSGEKPGFRPMYYTKTYQERPECIEMSFDCTHYQHQFREGEDSKDDKPHVYQTIFLDKGNEDMWTKKQIREDKVIKVKWWHQLGHRWQHYVRVVPGMRFLNGRRSTYFAGSWTLVNMHELACVSGIAAAYRLGADFFGKYLWLSHGVRYKRKKNSDPEKKA</sequence>
<evidence type="ECO:0000256" key="1">
    <source>
        <dbReference type="SAM" id="MobiDB-lite"/>
    </source>
</evidence>
<dbReference type="GO" id="GO:0016491">
    <property type="term" value="F:oxidoreductase activity"/>
    <property type="evidence" value="ECO:0007669"/>
    <property type="project" value="TreeGrafter"/>
</dbReference>
<reference evidence="2 3" key="1">
    <citation type="journal article" date="2024" name="J Genomics">
        <title>Draft genome sequencing and assembly of Favolaschia claudopus CIRM-BRFM 2984 isolated from oak limbs.</title>
        <authorList>
            <person name="Navarro D."/>
            <person name="Drula E."/>
            <person name="Chaduli D."/>
            <person name="Cazenave R."/>
            <person name="Ahrendt S."/>
            <person name="Wang J."/>
            <person name="Lipzen A."/>
            <person name="Daum C."/>
            <person name="Barry K."/>
            <person name="Grigoriev I.V."/>
            <person name="Favel A."/>
            <person name="Rosso M.N."/>
            <person name="Martin F."/>
        </authorList>
    </citation>
    <scope>NUCLEOTIDE SEQUENCE [LARGE SCALE GENOMIC DNA]</scope>
    <source>
        <strain evidence="2 3">CIRM-BRFM 2984</strain>
    </source>
</reference>
<gene>
    <name evidence="2" type="ORF">R3P38DRAFT_3393577</name>
</gene>
<accession>A0AAW0C299</accession>
<protein>
    <recommendedName>
        <fullName evidence="4">Flavin-containing amine oxidasedehydrogenase</fullName>
    </recommendedName>
</protein>
<comment type="caution">
    <text evidence="2">The sequence shown here is derived from an EMBL/GenBank/DDBJ whole genome shotgun (WGS) entry which is preliminary data.</text>
</comment>
<dbReference type="Pfam" id="PF13450">
    <property type="entry name" value="NAD_binding_8"/>
    <property type="match status" value="1"/>
</dbReference>
<dbReference type="PRINTS" id="PR00419">
    <property type="entry name" value="ADXRDTASE"/>
</dbReference>
<dbReference type="SUPFAM" id="SSF51905">
    <property type="entry name" value="FAD/NAD(P)-binding domain"/>
    <property type="match status" value="1"/>
</dbReference>
<organism evidence="2 3">
    <name type="scientific">Favolaschia claudopus</name>
    <dbReference type="NCBI Taxonomy" id="2862362"/>
    <lineage>
        <taxon>Eukaryota</taxon>
        <taxon>Fungi</taxon>
        <taxon>Dikarya</taxon>
        <taxon>Basidiomycota</taxon>
        <taxon>Agaricomycotina</taxon>
        <taxon>Agaricomycetes</taxon>
        <taxon>Agaricomycetidae</taxon>
        <taxon>Agaricales</taxon>
        <taxon>Marasmiineae</taxon>
        <taxon>Mycenaceae</taxon>
        <taxon>Favolaschia</taxon>
    </lineage>
</organism>
<dbReference type="AlphaFoldDB" id="A0AAW0C299"/>
<dbReference type="Gene3D" id="3.50.50.60">
    <property type="entry name" value="FAD/NAD(P)-binding domain"/>
    <property type="match status" value="1"/>
</dbReference>